<evidence type="ECO:0000259" key="2">
    <source>
        <dbReference type="PROSITE" id="PS50004"/>
    </source>
</evidence>
<feature type="domain" description="C2" evidence="2">
    <location>
        <begin position="1"/>
        <end position="120"/>
    </location>
</feature>
<organism evidence="3 4">
    <name type="scientific">Rhododendron williamsianum</name>
    <dbReference type="NCBI Taxonomy" id="262921"/>
    <lineage>
        <taxon>Eukaryota</taxon>
        <taxon>Viridiplantae</taxon>
        <taxon>Streptophyta</taxon>
        <taxon>Embryophyta</taxon>
        <taxon>Tracheophyta</taxon>
        <taxon>Spermatophyta</taxon>
        <taxon>Magnoliopsida</taxon>
        <taxon>eudicotyledons</taxon>
        <taxon>Gunneridae</taxon>
        <taxon>Pentapetalae</taxon>
        <taxon>asterids</taxon>
        <taxon>Ericales</taxon>
        <taxon>Ericaceae</taxon>
        <taxon>Ericoideae</taxon>
        <taxon>Rhodoreae</taxon>
        <taxon>Rhododendron</taxon>
    </lineage>
</organism>
<reference evidence="3 4" key="1">
    <citation type="journal article" date="2019" name="Genome Biol. Evol.">
        <title>The Rhododendron genome and chromosomal organization provide insight into shared whole-genome duplications across the heath family (Ericaceae).</title>
        <authorList>
            <person name="Soza V.L."/>
            <person name="Lindsley D."/>
            <person name="Waalkes A."/>
            <person name="Ramage E."/>
            <person name="Patwardhan R.P."/>
            <person name="Burton J.N."/>
            <person name="Adey A."/>
            <person name="Kumar A."/>
            <person name="Qiu R."/>
            <person name="Shendure J."/>
            <person name="Hall B."/>
        </authorList>
    </citation>
    <scope>NUCLEOTIDE SEQUENCE [LARGE SCALE GENOMIC DNA]</scope>
    <source>
        <strain evidence="3">RSF 1966-606</strain>
    </source>
</reference>
<dbReference type="GO" id="GO:0006952">
    <property type="term" value="P:defense response"/>
    <property type="evidence" value="ECO:0007669"/>
    <property type="project" value="InterPro"/>
</dbReference>
<dbReference type="Proteomes" id="UP000428333">
    <property type="component" value="Linkage Group LG05"/>
</dbReference>
<dbReference type="SMART" id="SM00239">
    <property type="entry name" value="C2"/>
    <property type="match status" value="1"/>
</dbReference>
<dbReference type="EMBL" id="QEFC01001168">
    <property type="protein sequence ID" value="KAE9459512.1"/>
    <property type="molecule type" value="Genomic_DNA"/>
</dbReference>
<dbReference type="PANTHER" id="PTHR32246">
    <property type="entry name" value="INGRESSION PROTEIN FIC1"/>
    <property type="match status" value="1"/>
</dbReference>
<dbReference type="PANTHER" id="PTHR32246:SF66">
    <property type="entry name" value="C2 DOMAIN-CONTAINING PROTEIN"/>
    <property type="match status" value="1"/>
</dbReference>
<evidence type="ECO:0000313" key="3">
    <source>
        <dbReference type="EMBL" id="KAE9459512.1"/>
    </source>
</evidence>
<dbReference type="InterPro" id="IPR035892">
    <property type="entry name" value="C2_domain_sf"/>
</dbReference>
<feature type="compositionally biased region" description="Polar residues" evidence="1">
    <location>
        <begin position="188"/>
        <end position="197"/>
    </location>
</feature>
<accession>A0A6A4LQK9</accession>
<name>A0A6A4LQK9_9ERIC</name>
<dbReference type="PROSITE" id="PS50004">
    <property type="entry name" value="C2"/>
    <property type="match status" value="1"/>
</dbReference>
<dbReference type="SUPFAM" id="SSF49562">
    <property type="entry name" value="C2 domain (Calcium/lipid-binding domain, CaLB)"/>
    <property type="match status" value="1"/>
</dbReference>
<feature type="compositionally biased region" description="Low complexity" evidence="1">
    <location>
        <begin position="154"/>
        <end position="168"/>
    </location>
</feature>
<evidence type="ECO:0000313" key="4">
    <source>
        <dbReference type="Proteomes" id="UP000428333"/>
    </source>
</evidence>
<feature type="region of interest" description="Disordered" evidence="1">
    <location>
        <begin position="154"/>
        <end position="233"/>
    </location>
</feature>
<sequence length="233" mass="25942">MELTVISAEDLKPKSSALFPRRIRPFVTLTLPSTNGDKPVHVYQTTVDDAGGTNPSWGDKFHIPLDHNSTSSFYHRQYYHPLIYLQLCTKDLMGGQTQLGWCQIPAADILDGLSPAGHVRRLSYRLRARDGCRGHGVVNIAVKLDGSGPVIMCPQSQRPSSSDQRPWPEMGLGQTYLFSPHKRKQGGRNENNAQNNPPEDCPGQHNGQILDTSRAGIYTHHPDKSQLLPQQEE</sequence>
<dbReference type="AlphaFoldDB" id="A0A6A4LQK9"/>
<feature type="non-terminal residue" evidence="3">
    <location>
        <position position="1"/>
    </location>
</feature>
<proteinExistence type="predicted"/>
<dbReference type="CDD" id="cd04051">
    <property type="entry name" value="C2_SRC2_like"/>
    <property type="match status" value="1"/>
</dbReference>
<dbReference type="Pfam" id="PF00168">
    <property type="entry name" value="C2"/>
    <property type="match status" value="1"/>
</dbReference>
<comment type="caution">
    <text evidence="3">The sequence shown here is derived from an EMBL/GenBank/DDBJ whole genome shotgun (WGS) entry which is preliminary data.</text>
</comment>
<dbReference type="InterPro" id="IPR044750">
    <property type="entry name" value="C2_SRC2/BAP"/>
</dbReference>
<dbReference type="Gene3D" id="2.60.40.150">
    <property type="entry name" value="C2 domain"/>
    <property type="match status" value="1"/>
</dbReference>
<protein>
    <recommendedName>
        <fullName evidence="2">C2 domain-containing protein</fullName>
    </recommendedName>
</protein>
<dbReference type="OrthoDB" id="786358at2759"/>
<gene>
    <name evidence="3" type="ORF">C3L33_08572</name>
</gene>
<evidence type="ECO:0000256" key="1">
    <source>
        <dbReference type="SAM" id="MobiDB-lite"/>
    </source>
</evidence>
<dbReference type="InterPro" id="IPR000008">
    <property type="entry name" value="C2_dom"/>
</dbReference>
<keyword evidence="4" id="KW-1185">Reference proteome</keyword>